<dbReference type="Pfam" id="PF03480">
    <property type="entry name" value="DctP"/>
    <property type="match status" value="1"/>
</dbReference>
<dbReference type="PROSITE" id="PS51257">
    <property type="entry name" value="PROKAR_LIPOPROTEIN"/>
    <property type="match status" value="1"/>
</dbReference>
<dbReference type="Gene3D" id="3.40.190.170">
    <property type="entry name" value="Bacterial extracellular solute-binding protein, family 7"/>
    <property type="match status" value="1"/>
</dbReference>
<evidence type="ECO:0000256" key="1">
    <source>
        <dbReference type="ARBA" id="ARBA00022729"/>
    </source>
</evidence>
<feature type="chain" id="PRO_5031133928" evidence="2">
    <location>
        <begin position="25"/>
        <end position="372"/>
    </location>
</feature>
<feature type="signal peptide" evidence="2">
    <location>
        <begin position="1"/>
        <end position="24"/>
    </location>
</feature>
<reference evidence="3 4" key="1">
    <citation type="submission" date="2020-08" db="EMBL/GenBank/DDBJ databases">
        <title>Sequencing the genomes of 1000 actinobacteria strains.</title>
        <authorList>
            <person name="Klenk H.-P."/>
        </authorList>
    </citation>
    <scope>NUCLEOTIDE SEQUENCE [LARGE SCALE GENOMIC DNA]</scope>
    <source>
        <strain evidence="3 4">DSM 102030</strain>
    </source>
</reference>
<comment type="caution">
    <text evidence="3">The sequence shown here is derived from an EMBL/GenBank/DDBJ whole genome shotgun (WGS) entry which is preliminary data.</text>
</comment>
<protein>
    <submittedName>
        <fullName evidence="3">TRAP-type C4-dicarboxylate transport system substrate-binding protein</fullName>
    </submittedName>
</protein>
<evidence type="ECO:0000256" key="2">
    <source>
        <dbReference type="SAM" id="SignalP"/>
    </source>
</evidence>
<sequence>MTRKSAYARSVALPVGLAAVVMSAACGGGADDDGSTELTVATAAQPDTPSNQVMQWYFNQVEERSNGQLTFDVLPPDSLCEADEVAECTQDGRADVGVSIPDYTPQMFPTDTVVSIPFTADNAHAVTQALDKANTEHEGAQQVWEQNGLVPVSHWPVGRLMLGSPEEVDSMADMQGQRWRVSGPYLQSAVEETGGSNVALTAPETYEGIERGVADAVGFAIDGAIDYKLMELLPYWTDPGTGHYSTFGMWMNQSTYDGLPEDMQEVVDNAAEDLNTGDGVEQFAEGAAGQCDTLLEGEEIEGVDRWSEEATQEWEDAVGDDLSEQWTSDAEDAGLEDASGYLDMYTSALEESEDAELIEDPVVQCIDRAEDE</sequence>
<dbReference type="AlphaFoldDB" id="A0A7W7W0T4"/>
<evidence type="ECO:0000313" key="3">
    <source>
        <dbReference type="EMBL" id="MBB4929578.1"/>
    </source>
</evidence>
<organism evidence="3 4">
    <name type="scientific">Lipingzhangella halophila</name>
    <dbReference type="NCBI Taxonomy" id="1783352"/>
    <lineage>
        <taxon>Bacteria</taxon>
        <taxon>Bacillati</taxon>
        <taxon>Actinomycetota</taxon>
        <taxon>Actinomycetes</taxon>
        <taxon>Streptosporangiales</taxon>
        <taxon>Nocardiopsidaceae</taxon>
        <taxon>Lipingzhangella</taxon>
    </lineage>
</organism>
<dbReference type="NCBIfam" id="NF037995">
    <property type="entry name" value="TRAP_S1"/>
    <property type="match status" value="1"/>
</dbReference>
<evidence type="ECO:0000313" key="4">
    <source>
        <dbReference type="Proteomes" id="UP000523007"/>
    </source>
</evidence>
<dbReference type="PANTHER" id="PTHR33376">
    <property type="match status" value="1"/>
</dbReference>
<dbReference type="PANTHER" id="PTHR33376:SF15">
    <property type="entry name" value="BLL6794 PROTEIN"/>
    <property type="match status" value="1"/>
</dbReference>
<dbReference type="InterPro" id="IPR018389">
    <property type="entry name" value="DctP_fam"/>
</dbReference>
<accession>A0A7W7W0T4</accession>
<keyword evidence="4" id="KW-1185">Reference proteome</keyword>
<proteinExistence type="predicted"/>
<name>A0A7W7W0T4_9ACTN</name>
<gene>
    <name evidence="3" type="ORF">F4561_000398</name>
</gene>
<dbReference type="GO" id="GO:0055085">
    <property type="term" value="P:transmembrane transport"/>
    <property type="evidence" value="ECO:0007669"/>
    <property type="project" value="InterPro"/>
</dbReference>
<keyword evidence="1 2" id="KW-0732">Signal</keyword>
<dbReference type="InterPro" id="IPR038404">
    <property type="entry name" value="TRAP_DctP_sf"/>
</dbReference>
<dbReference type="Proteomes" id="UP000523007">
    <property type="component" value="Unassembled WGS sequence"/>
</dbReference>
<dbReference type="EMBL" id="JACHJT010000001">
    <property type="protein sequence ID" value="MBB4929578.1"/>
    <property type="molecule type" value="Genomic_DNA"/>
</dbReference>
<dbReference type="RefSeq" id="WP_184574178.1">
    <property type="nucleotide sequence ID" value="NZ_JACHJT010000001.1"/>
</dbReference>